<reference evidence="1" key="1">
    <citation type="journal article" date="2023" name="G3 (Bethesda)">
        <title>A reference genome for the long-term kleptoplast-retaining sea slug Elysia crispata morphotype clarki.</title>
        <authorList>
            <person name="Eastman K.E."/>
            <person name="Pendleton A.L."/>
            <person name="Shaikh M.A."/>
            <person name="Suttiyut T."/>
            <person name="Ogas R."/>
            <person name="Tomko P."/>
            <person name="Gavelis G."/>
            <person name="Widhalm J.R."/>
            <person name="Wisecaver J.H."/>
        </authorList>
    </citation>
    <scope>NUCLEOTIDE SEQUENCE</scope>
    <source>
        <strain evidence="1">ECLA1</strain>
    </source>
</reference>
<comment type="caution">
    <text evidence="1">The sequence shown here is derived from an EMBL/GenBank/DDBJ whole genome shotgun (WGS) entry which is preliminary data.</text>
</comment>
<accession>A0AAE0Z8J2</accession>
<keyword evidence="2" id="KW-1185">Reference proteome</keyword>
<sequence>MQVVTCFTRLGGKSWFEEPRKNCTTHKQRLLDWQVETVVELSARVIQEEHASIGARDFEPISVSMKASGVNIGLTISAEPPGSRVLVPLD</sequence>
<name>A0AAE0Z8J2_9GAST</name>
<protein>
    <submittedName>
        <fullName evidence="1">Uncharacterized protein</fullName>
    </submittedName>
</protein>
<dbReference type="Proteomes" id="UP001283361">
    <property type="component" value="Unassembled WGS sequence"/>
</dbReference>
<dbReference type="AlphaFoldDB" id="A0AAE0Z8J2"/>
<proteinExistence type="predicted"/>
<evidence type="ECO:0000313" key="1">
    <source>
        <dbReference type="EMBL" id="KAK3764752.1"/>
    </source>
</evidence>
<dbReference type="EMBL" id="JAWDGP010004409">
    <property type="protein sequence ID" value="KAK3764752.1"/>
    <property type="molecule type" value="Genomic_DNA"/>
</dbReference>
<gene>
    <name evidence="1" type="ORF">RRG08_009012</name>
</gene>
<organism evidence="1 2">
    <name type="scientific">Elysia crispata</name>
    <name type="common">lettuce slug</name>
    <dbReference type="NCBI Taxonomy" id="231223"/>
    <lineage>
        <taxon>Eukaryota</taxon>
        <taxon>Metazoa</taxon>
        <taxon>Spiralia</taxon>
        <taxon>Lophotrochozoa</taxon>
        <taxon>Mollusca</taxon>
        <taxon>Gastropoda</taxon>
        <taxon>Heterobranchia</taxon>
        <taxon>Euthyneura</taxon>
        <taxon>Panpulmonata</taxon>
        <taxon>Sacoglossa</taxon>
        <taxon>Placobranchoidea</taxon>
        <taxon>Plakobranchidae</taxon>
        <taxon>Elysia</taxon>
    </lineage>
</organism>
<evidence type="ECO:0000313" key="2">
    <source>
        <dbReference type="Proteomes" id="UP001283361"/>
    </source>
</evidence>